<dbReference type="AlphaFoldDB" id="A0A370LC71"/>
<name>A0A370LC71_9HYPH</name>
<keyword evidence="6" id="KW-0966">Cell projection</keyword>
<dbReference type="EMBL" id="QQTP01000001">
    <property type="protein sequence ID" value="RDJ29449.1"/>
    <property type="molecule type" value="Genomic_DNA"/>
</dbReference>
<comment type="caution">
    <text evidence="6">The sequence shown here is derived from an EMBL/GenBank/DDBJ whole genome shotgun (WGS) entry which is preliminary data.</text>
</comment>
<evidence type="ECO:0000256" key="2">
    <source>
        <dbReference type="ARBA" id="ARBA00023143"/>
    </source>
</evidence>
<protein>
    <recommendedName>
        <fullName evidence="3">Flagellin</fullName>
    </recommendedName>
</protein>
<feature type="domain" description="Flagellin C-terminal" evidence="5">
    <location>
        <begin position="271"/>
        <end position="353"/>
    </location>
</feature>
<dbReference type="OrthoDB" id="8004955at2"/>
<dbReference type="InterPro" id="IPR001492">
    <property type="entry name" value="Flagellin"/>
</dbReference>
<dbReference type="InterPro" id="IPR001029">
    <property type="entry name" value="Flagellin_N"/>
</dbReference>
<evidence type="ECO:0000256" key="1">
    <source>
        <dbReference type="ARBA" id="ARBA00005709"/>
    </source>
</evidence>
<dbReference type="SUPFAM" id="SSF64518">
    <property type="entry name" value="Phase 1 flagellin"/>
    <property type="match status" value="1"/>
</dbReference>
<sequence>MTTYVSSLALSSSLRGNLMRSQAGLAEANKEMVTGRYADVGLSIGVRTGQTVGLRNQHDRIESIITTNGIVAGRVDVTQKATDGLLDTAQEFLSTLISVRDGDNGPEVLFSQAKNNLQGLIGALNNSAGGQYIFAGIDTQNKPVTDYFDPGAANKQAIDDAFFATFGITQNDPAAANITPADMSAFLQGAFADEFADPAGPPPATQGWQNWSGASNQNVSSRISTTEVVEVSTNANEQHFRDAAKAYAMAIDLGSTNLNQNTFRAIVDEAIDTINKAIQGLVSDKAQLGTSEERISASTQRLTIQRDIMAKQVSGFEGVDSIEASTRVTQLQTQLDTALALTARMQQLSILNWMR</sequence>
<keyword evidence="2 3" id="KW-0975">Bacterial flagellum</keyword>
<keyword evidence="6" id="KW-0969">Cilium</keyword>
<keyword evidence="6" id="KW-0282">Flagellum</keyword>
<dbReference type="PANTHER" id="PTHR42792">
    <property type="entry name" value="FLAGELLIN"/>
    <property type="match status" value="1"/>
</dbReference>
<evidence type="ECO:0000256" key="3">
    <source>
        <dbReference type="RuleBase" id="RU362073"/>
    </source>
</evidence>
<dbReference type="GO" id="GO:0009288">
    <property type="term" value="C:bacterial-type flagellum"/>
    <property type="evidence" value="ECO:0007669"/>
    <property type="project" value="UniProtKB-SubCell"/>
</dbReference>
<dbReference type="Pfam" id="PF00669">
    <property type="entry name" value="Flagellin_N"/>
    <property type="match status" value="1"/>
</dbReference>
<keyword evidence="7" id="KW-1185">Reference proteome</keyword>
<dbReference type="Pfam" id="PF00700">
    <property type="entry name" value="Flagellin_C"/>
    <property type="match status" value="1"/>
</dbReference>
<dbReference type="NCBIfam" id="NF004669">
    <property type="entry name" value="PRK06008.1"/>
    <property type="match status" value="1"/>
</dbReference>
<reference evidence="7" key="1">
    <citation type="submission" date="2018-07" db="EMBL/GenBank/DDBJ databases">
        <authorList>
            <person name="Safronova V.I."/>
            <person name="Chirak E.R."/>
            <person name="Sazanova A.L."/>
        </authorList>
    </citation>
    <scope>NUCLEOTIDE SEQUENCE [LARGE SCALE GENOMIC DNA]</scope>
    <source>
        <strain evidence="7">RCAM04685</strain>
    </source>
</reference>
<dbReference type="PANTHER" id="PTHR42792:SF1">
    <property type="entry name" value="FLAGELLAR HOOK-ASSOCIATED PROTEIN 3"/>
    <property type="match status" value="1"/>
</dbReference>
<dbReference type="GO" id="GO:0005576">
    <property type="term" value="C:extracellular region"/>
    <property type="evidence" value="ECO:0007669"/>
    <property type="project" value="UniProtKB-SubCell"/>
</dbReference>
<evidence type="ECO:0000313" key="6">
    <source>
        <dbReference type="EMBL" id="RDJ29449.1"/>
    </source>
</evidence>
<evidence type="ECO:0000259" key="4">
    <source>
        <dbReference type="Pfam" id="PF00669"/>
    </source>
</evidence>
<evidence type="ECO:0000259" key="5">
    <source>
        <dbReference type="Pfam" id="PF00700"/>
    </source>
</evidence>
<dbReference type="GO" id="GO:0005198">
    <property type="term" value="F:structural molecule activity"/>
    <property type="evidence" value="ECO:0007669"/>
    <property type="project" value="UniProtKB-UniRule"/>
</dbReference>
<dbReference type="Proteomes" id="UP000255207">
    <property type="component" value="Unassembled WGS sequence"/>
</dbReference>
<evidence type="ECO:0000313" key="7">
    <source>
        <dbReference type="Proteomes" id="UP000255207"/>
    </source>
</evidence>
<dbReference type="InterPro" id="IPR046358">
    <property type="entry name" value="Flagellin_C"/>
</dbReference>
<organism evidence="6 7">
    <name type="scientific">Bosea caraganae</name>
    <dbReference type="NCBI Taxonomy" id="2763117"/>
    <lineage>
        <taxon>Bacteria</taxon>
        <taxon>Pseudomonadati</taxon>
        <taxon>Pseudomonadota</taxon>
        <taxon>Alphaproteobacteria</taxon>
        <taxon>Hyphomicrobiales</taxon>
        <taxon>Boseaceae</taxon>
        <taxon>Bosea</taxon>
    </lineage>
</organism>
<dbReference type="RefSeq" id="WP_114827567.1">
    <property type="nucleotide sequence ID" value="NZ_QQTO01000019.1"/>
</dbReference>
<accession>A0A370LC71</accession>
<comment type="subcellular location">
    <subcellularLocation>
        <location evidence="3">Secreted</location>
    </subcellularLocation>
    <subcellularLocation>
        <location evidence="3">Bacterial flagellum</location>
    </subcellularLocation>
</comment>
<dbReference type="Gene3D" id="1.20.1330.10">
    <property type="entry name" value="f41 fragment of flagellin, N-terminal domain"/>
    <property type="match status" value="1"/>
</dbReference>
<keyword evidence="3" id="KW-0964">Secreted</keyword>
<comment type="function">
    <text evidence="3">Flagellin is the subunit protein which polymerizes to form the filaments of bacterial flagella.</text>
</comment>
<feature type="domain" description="Flagellin N-terminal" evidence="4">
    <location>
        <begin position="5"/>
        <end position="139"/>
    </location>
</feature>
<comment type="similarity">
    <text evidence="1 3">Belongs to the bacterial flagellin family.</text>
</comment>
<gene>
    <name evidence="6" type="ORF">DWE98_02550</name>
</gene>
<proteinExistence type="inferred from homology"/>